<evidence type="ECO:0000313" key="1">
    <source>
        <dbReference type="EMBL" id="RAX38047.1"/>
    </source>
</evidence>
<proteinExistence type="predicted"/>
<dbReference type="AlphaFoldDB" id="A0A329Y441"/>
<dbReference type="Proteomes" id="UP000251205">
    <property type="component" value="Unassembled WGS sequence"/>
</dbReference>
<name>A0A329Y441_RHITR</name>
<protein>
    <recommendedName>
        <fullName evidence="3">STAS/SEC14 domain-containing protein</fullName>
    </recommendedName>
</protein>
<accession>A0A329Y441</accession>
<dbReference type="EMBL" id="QMKK01000054">
    <property type="protein sequence ID" value="RAX38047.1"/>
    <property type="molecule type" value="Genomic_DNA"/>
</dbReference>
<evidence type="ECO:0000313" key="2">
    <source>
        <dbReference type="Proteomes" id="UP000251205"/>
    </source>
</evidence>
<sequence length="147" mass="16302">MIRHDLSQWPLVLSAARGSISPEEQLAFLSDWTSWLDRGEPFSTLRVLTDLGATKHPEGGATEARTWFQSNGGRIKRLVIGMATVVPIAAVKEMSWMNAERLYDVPAQIFDEVNEATMWLASVSAARGKPVHMGHVLRSLTDLCRPS</sequence>
<evidence type="ECO:0008006" key="3">
    <source>
        <dbReference type="Google" id="ProtNLM"/>
    </source>
</evidence>
<comment type="caution">
    <text evidence="1">The sequence shown here is derived from an EMBL/GenBank/DDBJ whole genome shotgun (WGS) entry which is preliminary data.</text>
</comment>
<reference evidence="1 2" key="1">
    <citation type="submission" date="2018-06" db="EMBL/GenBank/DDBJ databases">
        <title>Whole Genome Sequence of an efficient microsymbiont, Rhizobium tropici.</title>
        <authorList>
            <person name="Srinivasan R."/>
            <person name="Singh H.V."/>
            <person name="Srivastava R."/>
            <person name="Kumari B."/>
            <person name="Radhakrishna A."/>
        </authorList>
    </citation>
    <scope>NUCLEOTIDE SEQUENCE [LARGE SCALE GENOMIC DNA]</scope>
    <source>
        <strain evidence="1 2">IGFRI Rhizo-19</strain>
    </source>
</reference>
<dbReference type="RefSeq" id="WP_112344543.1">
    <property type="nucleotide sequence ID" value="NZ_QMKK01000054.1"/>
</dbReference>
<organism evidence="1 2">
    <name type="scientific">Rhizobium tropici</name>
    <dbReference type="NCBI Taxonomy" id="398"/>
    <lineage>
        <taxon>Bacteria</taxon>
        <taxon>Pseudomonadati</taxon>
        <taxon>Pseudomonadota</taxon>
        <taxon>Alphaproteobacteria</taxon>
        <taxon>Hyphomicrobiales</taxon>
        <taxon>Rhizobiaceae</taxon>
        <taxon>Rhizobium/Agrobacterium group</taxon>
        <taxon>Rhizobium</taxon>
    </lineage>
</organism>
<dbReference type="OrthoDB" id="7352256at2"/>
<gene>
    <name evidence="1" type="ORF">DQ393_25780</name>
</gene>